<accession>A0ABR5AG40</accession>
<keyword evidence="5" id="KW-0119">Carbohydrate metabolism</keyword>
<dbReference type="Pfam" id="PF01522">
    <property type="entry name" value="Polysacc_deac_1"/>
    <property type="match status" value="1"/>
</dbReference>
<organism evidence="5 6">
    <name type="scientific">Gordoniibacillus kamchatkensis</name>
    <dbReference type="NCBI Taxonomy" id="1590651"/>
    <lineage>
        <taxon>Bacteria</taxon>
        <taxon>Bacillati</taxon>
        <taxon>Bacillota</taxon>
        <taxon>Bacilli</taxon>
        <taxon>Bacillales</taxon>
        <taxon>Paenibacillaceae</taxon>
        <taxon>Gordoniibacillus</taxon>
    </lineage>
</organism>
<dbReference type="Gene3D" id="3.20.20.370">
    <property type="entry name" value="Glycoside hydrolase/deacetylase"/>
    <property type="match status" value="1"/>
</dbReference>
<dbReference type="Proteomes" id="UP000031967">
    <property type="component" value="Unassembled WGS sequence"/>
</dbReference>
<keyword evidence="5" id="KW-0326">Glycosidase</keyword>
<evidence type="ECO:0000313" key="5">
    <source>
        <dbReference type="EMBL" id="KIL40020.1"/>
    </source>
</evidence>
<keyword evidence="5" id="KW-0858">Xylan degradation</keyword>
<proteinExistence type="predicted"/>
<evidence type="ECO:0000313" key="6">
    <source>
        <dbReference type="Proteomes" id="UP000031967"/>
    </source>
</evidence>
<comment type="caution">
    <text evidence="5">The sequence shown here is derived from an EMBL/GenBank/DDBJ whole genome shotgun (WGS) entry which is preliminary data.</text>
</comment>
<evidence type="ECO:0000256" key="3">
    <source>
        <dbReference type="SAM" id="MobiDB-lite"/>
    </source>
</evidence>
<protein>
    <submittedName>
        <fullName evidence="5">Xylanase</fullName>
    </submittedName>
</protein>
<dbReference type="CDD" id="cd10917">
    <property type="entry name" value="CE4_NodB_like_6s_7s"/>
    <property type="match status" value="1"/>
</dbReference>
<feature type="domain" description="NodB homology" evidence="4">
    <location>
        <begin position="44"/>
        <end position="227"/>
    </location>
</feature>
<keyword evidence="5" id="KW-0624">Polysaccharide degradation</keyword>
<reference evidence="5 6" key="1">
    <citation type="submission" date="2014-12" db="EMBL/GenBank/DDBJ databases">
        <title>Draft genome sequence of Paenibacillus kamchatkensis strain B-2647.</title>
        <authorList>
            <person name="Karlyshev A.V."/>
            <person name="Kudryashova E.B."/>
        </authorList>
    </citation>
    <scope>NUCLEOTIDE SEQUENCE [LARGE SCALE GENOMIC DNA]</scope>
    <source>
        <strain evidence="5 6">VKM B-2647</strain>
    </source>
</reference>
<dbReference type="EMBL" id="JXAK01000028">
    <property type="protein sequence ID" value="KIL40020.1"/>
    <property type="molecule type" value="Genomic_DNA"/>
</dbReference>
<dbReference type="GO" id="GO:0016798">
    <property type="term" value="F:hydrolase activity, acting on glycosyl bonds"/>
    <property type="evidence" value="ECO:0007669"/>
    <property type="project" value="UniProtKB-KW"/>
</dbReference>
<dbReference type="GO" id="GO:0045493">
    <property type="term" value="P:xylan catabolic process"/>
    <property type="evidence" value="ECO:0007669"/>
    <property type="project" value="UniProtKB-KW"/>
</dbReference>
<dbReference type="SUPFAM" id="SSF88713">
    <property type="entry name" value="Glycoside hydrolase/deacetylase"/>
    <property type="match status" value="1"/>
</dbReference>
<keyword evidence="2 5" id="KW-0378">Hydrolase</keyword>
<sequence length="240" mass="27189">MFRQPVEPHAGGPERPEERPPHVEHVDWSARYPNEIVLRGPEAKEVALTFDDGPDDVWTPKVLDQLARVKVKATFFIFGRRAERFPNVLRRIVREGHIVGNHTWSHPNLTKLTADEVRSELERTDAVIRRETGKVTALFRPPYGALNDVVVQEVIRLKKKIIFWNVDSLDWMQLNARQVAANILSNTRPGSIILQHSAGGVGENLQGTVDAIPVVVNELHKRGYAFRTVPQLVNIPAYQP</sequence>
<dbReference type="PANTHER" id="PTHR10587">
    <property type="entry name" value="GLYCOSYL TRANSFERASE-RELATED"/>
    <property type="match status" value="1"/>
</dbReference>
<feature type="region of interest" description="Disordered" evidence="3">
    <location>
        <begin position="1"/>
        <end position="25"/>
    </location>
</feature>
<name>A0ABR5AG40_9BACL</name>
<keyword evidence="1" id="KW-0479">Metal-binding</keyword>
<dbReference type="InterPro" id="IPR050248">
    <property type="entry name" value="Polysacc_deacetylase_ArnD"/>
</dbReference>
<feature type="compositionally biased region" description="Basic and acidic residues" evidence="3">
    <location>
        <begin position="12"/>
        <end position="25"/>
    </location>
</feature>
<dbReference type="InterPro" id="IPR011330">
    <property type="entry name" value="Glyco_hydro/deAcase_b/a-brl"/>
</dbReference>
<gene>
    <name evidence="5" type="ORF">SD70_16595</name>
</gene>
<dbReference type="PROSITE" id="PS51677">
    <property type="entry name" value="NODB"/>
    <property type="match status" value="1"/>
</dbReference>
<keyword evidence="6" id="KW-1185">Reference proteome</keyword>
<evidence type="ECO:0000259" key="4">
    <source>
        <dbReference type="PROSITE" id="PS51677"/>
    </source>
</evidence>
<evidence type="ECO:0000256" key="2">
    <source>
        <dbReference type="ARBA" id="ARBA00022801"/>
    </source>
</evidence>
<dbReference type="PANTHER" id="PTHR10587:SF133">
    <property type="entry name" value="CHITIN DEACETYLASE 1-RELATED"/>
    <property type="match status" value="1"/>
</dbReference>
<dbReference type="InterPro" id="IPR002509">
    <property type="entry name" value="NODB_dom"/>
</dbReference>
<evidence type="ECO:0000256" key="1">
    <source>
        <dbReference type="ARBA" id="ARBA00022723"/>
    </source>
</evidence>